<reference evidence="4 6" key="2">
    <citation type="submission" date="2019-07" db="EMBL/GenBank/DDBJ databases">
        <title>Genomic Encyclopedia of Type Strains, Phase I: the one thousand microbial genomes (KMG-I) project.</title>
        <authorList>
            <person name="Kyrpides N."/>
        </authorList>
    </citation>
    <scope>NUCLEOTIDE SEQUENCE [LARGE SCALE GENOMIC DNA]</scope>
    <source>
        <strain evidence="4 6">DSM 17909</strain>
    </source>
</reference>
<dbReference type="Pfam" id="PF07508">
    <property type="entry name" value="Recombinase"/>
    <property type="match status" value="1"/>
</dbReference>
<dbReference type="CDD" id="cd00338">
    <property type="entry name" value="Ser_Recombinase"/>
    <property type="match status" value="1"/>
</dbReference>
<dbReference type="EMBL" id="VNHN01000025">
    <property type="protein sequence ID" value="TYP06734.1"/>
    <property type="molecule type" value="Genomic_DNA"/>
</dbReference>
<dbReference type="OrthoDB" id="5479610at2"/>
<evidence type="ECO:0000313" key="6">
    <source>
        <dbReference type="Proteomes" id="UP000324170"/>
    </source>
</evidence>
<dbReference type="RefSeq" id="WP_045971472.1">
    <property type="nucleotide sequence ID" value="NZ_CAWMED010000001.1"/>
</dbReference>
<dbReference type="STRING" id="351671.XDD1_2612"/>
<proteinExistence type="predicted"/>
<keyword evidence="6" id="KW-1185">Reference proteome</keyword>
<accession>A0A068QUL3</accession>
<dbReference type="Gene3D" id="3.40.50.1390">
    <property type="entry name" value="Resolvase, N-terminal catalytic domain"/>
    <property type="match status" value="1"/>
</dbReference>
<name>A0A068QUL3_9GAMM</name>
<dbReference type="Proteomes" id="UP000032721">
    <property type="component" value="Chromosome"/>
</dbReference>
<gene>
    <name evidence="4" type="ORF">LY16_01818</name>
    <name evidence="3" type="ORF">XDD1_2612</name>
</gene>
<evidence type="ECO:0000313" key="5">
    <source>
        <dbReference type="Proteomes" id="UP000032721"/>
    </source>
</evidence>
<dbReference type="InterPro" id="IPR038109">
    <property type="entry name" value="DNA_bind_recomb_sf"/>
</dbReference>
<dbReference type="PANTHER" id="PTHR30461:SF23">
    <property type="entry name" value="DNA RECOMBINASE-RELATED"/>
    <property type="match status" value="1"/>
</dbReference>
<dbReference type="InterPro" id="IPR036162">
    <property type="entry name" value="Resolvase-like_N_sf"/>
</dbReference>
<dbReference type="Proteomes" id="UP000324170">
    <property type="component" value="Unassembled WGS sequence"/>
</dbReference>
<dbReference type="PROSITE" id="PS51736">
    <property type="entry name" value="RECOMBINASES_3"/>
    <property type="match status" value="1"/>
</dbReference>
<dbReference type="AlphaFoldDB" id="A0A068QUL3"/>
<organism evidence="3 5">
    <name type="scientific">Xenorhabdus doucetiae</name>
    <dbReference type="NCBI Taxonomy" id="351671"/>
    <lineage>
        <taxon>Bacteria</taxon>
        <taxon>Pseudomonadati</taxon>
        <taxon>Pseudomonadota</taxon>
        <taxon>Gammaproteobacteria</taxon>
        <taxon>Enterobacterales</taxon>
        <taxon>Morganellaceae</taxon>
        <taxon>Xenorhabdus</taxon>
    </lineage>
</organism>
<evidence type="ECO:0000313" key="4">
    <source>
        <dbReference type="EMBL" id="TYP06734.1"/>
    </source>
</evidence>
<dbReference type="GO" id="GO:0000150">
    <property type="term" value="F:DNA strand exchange activity"/>
    <property type="evidence" value="ECO:0007669"/>
    <property type="project" value="InterPro"/>
</dbReference>
<dbReference type="PROSITE" id="PS51737">
    <property type="entry name" value="RECOMBINASE_DNA_BIND"/>
    <property type="match status" value="1"/>
</dbReference>
<dbReference type="Pfam" id="PF00239">
    <property type="entry name" value="Resolvase"/>
    <property type="match status" value="1"/>
</dbReference>
<evidence type="ECO:0000313" key="3">
    <source>
        <dbReference type="EMBL" id="CDG18311.1"/>
    </source>
</evidence>
<dbReference type="Gene3D" id="3.90.1750.20">
    <property type="entry name" value="Putative Large Serine Recombinase, Chain B, Domain 2"/>
    <property type="match status" value="1"/>
</dbReference>
<dbReference type="SMART" id="SM00857">
    <property type="entry name" value="Resolvase"/>
    <property type="match status" value="1"/>
</dbReference>
<protein>
    <submittedName>
        <fullName evidence="3 4">Recombinase</fullName>
    </submittedName>
</protein>
<dbReference type="PANTHER" id="PTHR30461">
    <property type="entry name" value="DNA-INVERTASE FROM LAMBDOID PROPHAGE"/>
    <property type="match status" value="1"/>
</dbReference>
<feature type="domain" description="Resolvase/invertase-type recombinase catalytic" evidence="1">
    <location>
        <begin position="12"/>
        <end position="163"/>
    </location>
</feature>
<dbReference type="GO" id="GO:0003677">
    <property type="term" value="F:DNA binding"/>
    <property type="evidence" value="ECO:0007669"/>
    <property type="project" value="InterPro"/>
</dbReference>
<dbReference type="InterPro" id="IPR011109">
    <property type="entry name" value="DNA_bind_recombinase_dom"/>
</dbReference>
<dbReference type="InterPro" id="IPR050639">
    <property type="entry name" value="SSR_resolvase"/>
</dbReference>
<dbReference type="InterPro" id="IPR006119">
    <property type="entry name" value="Resolv_N"/>
</dbReference>
<sequence>MGSNNYENQLIKVAQYLRMSTEHQQYSLHNQATFIKNYADKHNMVITHTYDDAGKSGVTISGRQALQQLLNDVIYHNIEIQAVLVYDVSRFGRFQDIDEAGYYSYLFKMNGVDVIFCAEHIPTKEHPLEAMLMLSIKRAGAADLSKNLSDKVYAGQVNLIKRGYHQGGLAGYGLRRQLIDEKHNPKEILPFGKRKSIQTDRVILIPGPKNERKIVNEIFDMFIFNNMPEFIIANRLNERGIKAENGKSWTRAKIHQILTNEKYIGNSIYNKTSYKLKQKFIRNPESEWVRCNKAFKPIVSEKKFLLAKNIILARSSHLTNEQLLEHLQKKLNEKGKLSGFIIDEDDQGPSSSVYRNRFGGLLRAYEIIGYKPEHDYSYIKINKELREYYHDAIEQVVKNIAIFNNTVDNQSQYPLLLVNEDIGISLIISRCKKLKSGKLRWKIRFENSLNPDISIVIRMDSTNHHPVDYYIFPSLDFVFEKIILSENNPFHLELYRFDSLDNFYHMIERTSIQEAV</sequence>
<dbReference type="EMBL" id="FO704550">
    <property type="protein sequence ID" value="CDG18311.1"/>
    <property type="molecule type" value="Genomic_DNA"/>
</dbReference>
<feature type="domain" description="Recombinase" evidence="2">
    <location>
        <begin position="190"/>
        <end position="317"/>
    </location>
</feature>
<evidence type="ECO:0000259" key="1">
    <source>
        <dbReference type="PROSITE" id="PS51736"/>
    </source>
</evidence>
<dbReference type="HOGENOM" id="CLU_522558_0_0_6"/>
<dbReference type="KEGG" id="xdo:XDD1_2612"/>
<dbReference type="SUPFAM" id="SSF53041">
    <property type="entry name" value="Resolvase-like"/>
    <property type="match status" value="1"/>
</dbReference>
<reference evidence="3 5" key="1">
    <citation type="submission" date="2013-07" db="EMBL/GenBank/DDBJ databases">
        <authorList>
            <person name="Genoscope - CEA"/>
        </authorList>
    </citation>
    <scope>NUCLEOTIDE SEQUENCE [LARGE SCALE GENOMIC DNA]</scope>
    <source>
        <strain evidence="3">FRM16</strain>
        <strain evidence="5">FRM16 / DSM 17909</strain>
    </source>
</reference>
<evidence type="ECO:0000259" key="2">
    <source>
        <dbReference type="PROSITE" id="PS51737"/>
    </source>
</evidence>